<dbReference type="EMBL" id="OY731399">
    <property type="protein sequence ID" value="CAJ1931823.1"/>
    <property type="molecule type" value="Genomic_DNA"/>
</dbReference>
<sequence>MKRPHDKLCHLLVVVEKNLYTIVSCSPKEYVLLEKSEEESVEKLRAGEDNSVEIRGPSRKSTWPTHVATSSINMGKHGYFLLSLFN</sequence>
<protein>
    <submittedName>
        <fullName evidence="1">Uncharacterized protein</fullName>
    </submittedName>
</protein>
<dbReference type="Gramene" id="rna-AYBTSS11_LOCUS5471">
    <property type="protein sequence ID" value="CAJ1931823.1"/>
    <property type="gene ID" value="gene-AYBTSS11_LOCUS5471"/>
</dbReference>
<gene>
    <name evidence="1" type="ORF">AYBTSS11_LOCUS5471</name>
</gene>
<accession>A0AA86S290</accession>
<name>A0AA86S290_9FABA</name>
<dbReference type="AlphaFoldDB" id="A0AA86S290"/>
<keyword evidence="2" id="KW-1185">Reference proteome</keyword>
<reference evidence="1" key="1">
    <citation type="submission" date="2023-10" db="EMBL/GenBank/DDBJ databases">
        <authorList>
            <person name="Domelevo Entfellner J.-B."/>
        </authorList>
    </citation>
    <scope>NUCLEOTIDE SEQUENCE</scope>
</reference>
<proteinExistence type="predicted"/>
<organism evidence="1 2">
    <name type="scientific">Sphenostylis stenocarpa</name>
    <dbReference type="NCBI Taxonomy" id="92480"/>
    <lineage>
        <taxon>Eukaryota</taxon>
        <taxon>Viridiplantae</taxon>
        <taxon>Streptophyta</taxon>
        <taxon>Embryophyta</taxon>
        <taxon>Tracheophyta</taxon>
        <taxon>Spermatophyta</taxon>
        <taxon>Magnoliopsida</taxon>
        <taxon>eudicotyledons</taxon>
        <taxon>Gunneridae</taxon>
        <taxon>Pentapetalae</taxon>
        <taxon>rosids</taxon>
        <taxon>fabids</taxon>
        <taxon>Fabales</taxon>
        <taxon>Fabaceae</taxon>
        <taxon>Papilionoideae</taxon>
        <taxon>50 kb inversion clade</taxon>
        <taxon>NPAAA clade</taxon>
        <taxon>indigoferoid/millettioid clade</taxon>
        <taxon>Phaseoleae</taxon>
        <taxon>Sphenostylis</taxon>
    </lineage>
</organism>
<evidence type="ECO:0000313" key="2">
    <source>
        <dbReference type="Proteomes" id="UP001189624"/>
    </source>
</evidence>
<dbReference type="Proteomes" id="UP001189624">
    <property type="component" value="Chromosome 2"/>
</dbReference>
<evidence type="ECO:0000313" key="1">
    <source>
        <dbReference type="EMBL" id="CAJ1931823.1"/>
    </source>
</evidence>